<comment type="caution">
    <text evidence="1">The sequence shown here is derived from an EMBL/GenBank/DDBJ whole genome shotgun (WGS) entry which is preliminary data.</text>
</comment>
<dbReference type="EMBL" id="JAKMXF010000353">
    <property type="protein sequence ID" value="KAI6646798.1"/>
    <property type="molecule type" value="Genomic_DNA"/>
</dbReference>
<gene>
    <name evidence="1" type="ORF">LOD99_9197</name>
</gene>
<evidence type="ECO:0000313" key="1">
    <source>
        <dbReference type="EMBL" id="KAI6646798.1"/>
    </source>
</evidence>
<accession>A0AAV7JDC6</accession>
<sequence>MRPISKDEQLKLKMNPFTPVAYNKYTHQLIDSHMANHTKRITAAKSRIDTSIPKSAVSCIRSRDRFKLPAKNELLIELENAQLPQNYFEDLKEGQEFSELFKLEHCHSNRSLSKTRITKTGKQAISRKTTSTTTTIPWKHTSRMECLGKTTNFPSLVTSVCATQLATKRMQRNVKYQHVKSKIRQLYFNTEKINEKKLENQKSVSFN</sequence>
<organism evidence="1 2">
    <name type="scientific">Oopsacas minuta</name>
    <dbReference type="NCBI Taxonomy" id="111878"/>
    <lineage>
        <taxon>Eukaryota</taxon>
        <taxon>Metazoa</taxon>
        <taxon>Porifera</taxon>
        <taxon>Hexactinellida</taxon>
        <taxon>Hexasterophora</taxon>
        <taxon>Lyssacinosida</taxon>
        <taxon>Leucopsacidae</taxon>
        <taxon>Oopsacas</taxon>
    </lineage>
</organism>
<reference evidence="1 2" key="1">
    <citation type="journal article" date="2023" name="BMC Biol.">
        <title>The compact genome of the sponge Oopsacas minuta (Hexactinellida) is lacking key metazoan core genes.</title>
        <authorList>
            <person name="Santini S."/>
            <person name="Schenkelaars Q."/>
            <person name="Jourda C."/>
            <person name="Duchesne M."/>
            <person name="Belahbib H."/>
            <person name="Rocher C."/>
            <person name="Selva M."/>
            <person name="Riesgo A."/>
            <person name="Vervoort M."/>
            <person name="Leys S.P."/>
            <person name="Kodjabachian L."/>
            <person name="Le Bivic A."/>
            <person name="Borchiellini C."/>
            <person name="Claverie J.M."/>
            <person name="Renard E."/>
        </authorList>
    </citation>
    <scope>NUCLEOTIDE SEQUENCE [LARGE SCALE GENOMIC DNA]</scope>
    <source>
        <strain evidence="1">SPO-2</strain>
    </source>
</reference>
<protein>
    <submittedName>
        <fullName evidence="1">Uncharacterized protein</fullName>
    </submittedName>
</protein>
<keyword evidence="2" id="KW-1185">Reference proteome</keyword>
<evidence type="ECO:0000313" key="2">
    <source>
        <dbReference type="Proteomes" id="UP001165289"/>
    </source>
</evidence>
<name>A0AAV7JDC6_9METZ</name>
<proteinExistence type="predicted"/>
<dbReference type="Proteomes" id="UP001165289">
    <property type="component" value="Unassembled WGS sequence"/>
</dbReference>
<dbReference type="AlphaFoldDB" id="A0AAV7JDC6"/>